<keyword evidence="5 10" id="KW-0547">Nucleotide-binding</keyword>
<dbReference type="InterPro" id="IPR004506">
    <property type="entry name" value="MnmA-like"/>
</dbReference>
<dbReference type="Pfam" id="PF20258">
    <property type="entry name" value="tRNA_Me_trans_C"/>
    <property type="match status" value="1"/>
</dbReference>
<keyword evidence="1 10" id="KW-0963">Cytoplasm</keyword>
<dbReference type="Pfam" id="PF03054">
    <property type="entry name" value="tRNA_Me_trans"/>
    <property type="match status" value="1"/>
</dbReference>
<dbReference type="NCBIfam" id="TIGR00420">
    <property type="entry name" value="trmU"/>
    <property type="match status" value="1"/>
</dbReference>
<accession>A0A2M7VZR5</accession>
<dbReference type="InterPro" id="IPR014729">
    <property type="entry name" value="Rossmann-like_a/b/a_fold"/>
</dbReference>
<comment type="caution">
    <text evidence="12">The sequence shown here is derived from an EMBL/GenBank/DDBJ whole genome shotgun (WGS) entry which is preliminary data.</text>
</comment>
<dbReference type="EC" id="2.8.1.13" evidence="10"/>
<feature type="region of interest" description="Interaction with tRNA" evidence="10">
    <location>
        <begin position="311"/>
        <end position="312"/>
    </location>
</feature>
<evidence type="ECO:0000256" key="4">
    <source>
        <dbReference type="ARBA" id="ARBA00022694"/>
    </source>
</evidence>
<dbReference type="GO" id="GO:0002143">
    <property type="term" value="P:tRNA wobble position uridine thiolation"/>
    <property type="evidence" value="ECO:0007669"/>
    <property type="project" value="TreeGrafter"/>
</dbReference>
<comment type="function">
    <text evidence="10">Catalyzes the 2-thiolation of uridine at the wobble position (U34) of tRNA, leading to the formation of s(2)U34.</text>
</comment>
<sequence length="361" mass="40949">MIKRLNKKKRVLVALSGGVDSAVAAKLLLNQGYSVVGVFLHFWKDGGTVMAENKCCSLQALNDARRVAEAIGIELYTLDFKQTFKLEVVDNFLSEYQKGRTPNPCVICNKKVKLGRLLRAALAMKFDYVASGHYLKIKKIKGKYKLYRALDKNKDQSYFLYAFNQAELSHLLFPLANYKKPRVRELAKKWHLPVAEKSESQEICFIPGKHHNDFLKKYIPLHPGDIKLLDGTVLGQHQGLSLYTIGQRRGVEIGGTGPYYAAKFDWKHNILYVVKDFDDPIFYRDKLIAKNVNWISEKEPKLPFTCSAVIRYRHPAVKCTILAKKTKGYEVVFKQAQRAITPGQSVVFYQGQEALGGGVID</sequence>
<dbReference type="FunFam" id="2.40.30.10:FF:000023">
    <property type="entry name" value="tRNA-specific 2-thiouridylase MnmA"/>
    <property type="match status" value="1"/>
</dbReference>
<name>A0A2M7VZR5_9BACT</name>
<dbReference type="PANTHER" id="PTHR11933">
    <property type="entry name" value="TRNA 5-METHYLAMINOMETHYL-2-THIOURIDYLATE -METHYLTRANSFERASE"/>
    <property type="match status" value="1"/>
</dbReference>
<feature type="active site" description="Nucleophile" evidence="10">
    <location>
        <position position="108"/>
    </location>
</feature>
<feature type="site" description="Interaction with tRNA" evidence="10">
    <location>
        <position position="133"/>
    </location>
</feature>
<evidence type="ECO:0000256" key="5">
    <source>
        <dbReference type="ARBA" id="ARBA00022741"/>
    </source>
</evidence>
<dbReference type="FunFam" id="2.30.30.280:FF:000001">
    <property type="entry name" value="tRNA-specific 2-thiouridylase MnmA"/>
    <property type="match status" value="1"/>
</dbReference>
<gene>
    <name evidence="10" type="primary">mnmA</name>
    <name evidence="12" type="ORF">COX68_01225</name>
</gene>
<dbReference type="Gene3D" id="2.30.30.280">
    <property type="entry name" value="Adenine nucleotide alpha hydrolases-like domains"/>
    <property type="match status" value="1"/>
</dbReference>
<keyword evidence="6 10" id="KW-0067">ATP-binding</keyword>
<dbReference type="GO" id="GO:0005524">
    <property type="term" value="F:ATP binding"/>
    <property type="evidence" value="ECO:0007669"/>
    <property type="project" value="UniProtKB-KW"/>
</dbReference>
<dbReference type="PANTHER" id="PTHR11933:SF5">
    <property type="entry name" value="MITOCHONDRIAL TRNA-SPECIFIC 2-THIOURIDYLASE 1"/>
    <property type="match status" value="1"/>
</dbReference>
<dbReference type="EMBL" id="PFPX01000027">
    <property type="protein sequence ID" value="PJA10147.1"/>
    <property type="molecule type" value="Genomic_DNA"/>
</dbReference>
<keyword evidence="8" id="KW-1015">Disulfide bond</keyword>
<dbReference type="NCBIfam" id="NF001138">
    <property type="entry name" value="PRK00143.1"/>
    <property type="match status" value="1"/>
</dbReference>
<dbReference type="FunFam" id="3.40.50.620:FF:000115">
    <property type="entry name" value="tRNA-specific 2-thiouridylase MnmA"/>
    <property type="match status" value="1"/>
</dbReference>
<evidence type="ECO:0000313" key="12">
    <source>
        <dbReference type="EMBL" id="PJA10147.1"/>
    </source>
</evidence>
<evidence type="ECO:0000256" key="8">
    <source>
        <dbReference type="ARBA" id="ARBA00023157"/>
    </source>
</evidence>
<dbReference type="PROSITE" id="PS50206">
    <property type="entry name" value="RHODANESE_3"/>
    <property type="match status" value="1"/>
</dbReference>
<feature type="binding site" evidence="10">
    <location>
        <position position="132"/>
    </location>
    <ligand>
        <name>ATP</name>
        <dbReference type="ChEBI" id="CHEBI:30616"/>
    </ligand>
</feature>
<dbReference type="GO" id="GO:0000049">
    <property type="term" value="F:tRNA binding"/>
    <property type="evidence" value="ECO:0007669"/>
    <property type="project" value="UniProtKB-KW"/>
</dbReference>
<dbReference type="GO" id="GO:0005737">
    <property type="term" value="C:cytoplasm"/>
    <property type="evidence" value="ECO:0007669"/>
    <property type="project" value="UniProtKB-SubCell"/>
</dbReference>
<evidence type="ECO:0000256" key="6">
    <source>
        <dbReference type="ARBA" id="ARBA00022840"/>
    </source>
</evidence>
<dbReference type="Pfam" id="PF20259">
    <property type="entry name" value="tRNA_Me_trans_M"/>
    <property type="match status" value="1"/>
</dbReference>
<evidence type="ECO:0000256" key="10">
    <source>
        <dbReference type="HAMAP-Rule" id="MF_00144"/>
    </source>
</evidence>
<organism evidence="12 13">
    <name type="scientific">Candidatus Falkowbacteria bacterium CG_4_10_14_0_2_um_filter_41_15</name>
    <dbReference type="NCBI Taxonomy" id="1974554"/>
    <lineage>
        <taxon>Bacteria</taxon>
        <taxon>Candidatus Falkowiibacteriota</taxon>
    </lineage>
</organism>
<feature type="binding site" evidence="10">
    <location>
        <position position="40"/>
    </location>
    <ligand>
        <name>ATP</name>
        <dbReference type="ChEBI" id="CHEBI:30616"/>
    </ligand>
</feature>
<dbReference type="CDD" id="cd01998">
    <property type="entry name" value="MnmA_TRMU-like"/>
    <property type="match status" value="1"/>
</dbReference>
<keyword evidence="2 10" id="KW-0820">tRNA-binding</keyword>
<protein>
    <recommendedName>
        <fullName evidence="10">tRNA-specific 2-thiouridylase MnmA</fullName>
        <ecNumber evidence="10">2.8.1.13</ecNumber>
    </recommendedName>
</protein>
<dbReference type="SUPFAM" id="SSF52402">
    <property type="entry name" value="Adenine nucleotide alpha hydrolases-like"/>
    <property type="match status" value="1"/>
</dbReference>
<dbReference type="Gene3D" id="2.40.30.10">
    <property type="entry name" value="Translation factors"/>
    <property type="match status" value="1"/>
</dbReference>
<proteinExistence type="inferred from homology"/>
<feature type="domain" description="Rhodanese" evidence="11">
    <location>
        <begin position="5"/>
        <end position="51"/>
    </location>
</feature>
<comment type="subcellular location">
    <subcellularLocation>
        <location evidence="10">Cytoplasm</location>
    </subcellularLocation>
</comment>
<keyword evidence="7 10" id="KW-0694">RNA-binding</keyword>
<feature type="active site" description="Cysteine persulfide intermediate" evidence="10">
    <location>
        <position position="204"/>
    </location>
</feature>
<dbReference type="AlphaFoldDB" id="A0A2M7VZR5"/>
<evidence type="ECO:0000256" key="1">
    <source>
        <dbReference type="ARBA" id="ARBA00022490"/>
    </source>
</evidence>
<evidence type="ECO:0000256" key="2">
    <source>
        <dbReference type="ARBA" id="ARBA00022555"/>
    </source>
</evidence>
<comment type="catalytic activity">
    <reaction evidence="9 10">
        <text>S-sulfanyl-L-cysteinyl-[protein] + uridine(34) in tRNA + AH2 + ATP = 2-thiouridine(34) in tRNA + L-cysteinyl-[protein] + A + AMP + diphosphate + H(+)</text>
        <dbReference type="Rhea" id="RHEA:47032"/>
        <dbReference type="Rhea" id="RHEA-COMP:10131"/>
        <dbReference type="Rhea" id="RHEA-COMP:11726"/>
        <dbReference type="Rhea" id="RHEA-COMP:11727"/>
        <dbReference type="Rhea" id="RHEA-COMP:11728"/>
        <dbReference type="ChEBI" id="CHEBI:13193"/>
        <dbReference type="ChEBI" id="CHEBI:15378"/>
        <dbReference type="ChEBI" id="CHEBI:17499"/>
        <dbReference type="ChEBI" id="CHEBI:29950"/>
        <dbReference type="ChEBI" id="CHEBI:30616"/>
        <dbReference type="ChEBI" id="CHEBI:33019"/>
        <dbReference type="ChEBI" id="CHEBI:61963"/>
        <dbReference type="ChEBI" id="CHEBI:65315"/>
        <dbReference type="ChEBI" id="CHEBI:87170"/>
        <dbReference type="ChEBI" id="CHEBI:456215"/>
        <dbReference type="EC" id="2.8.1.13"/>
    </reaction>
</comment>
<comment type="similarity">
    <text evidence="10">Belongs to the MnmA/TRMU family.</text>
</comment>
<dbReference type="Proteomes" id="UP000228743">
    <property type="component" value="Unassembled WGS sequence"/>
</dbReference>
<dbReference type="InterPro" id="IPR046885">
    <property type="entry name" value="MnmA-like_C"/>
</dbReference>
<dbReference type="InterPro" id="IPR046884">
    <property type="entry name" value="MnmA-like_central"/>
</dbReference>
<keyword evidence="3 10" id="KW-0808">Transferase</keyword>
<feature type="region of interest" description="Interaction with tRNA" evidence="10">
    <location>
        <begin position="154"/>
        <end position="156"/>
    </location>
</feature>
<comment type="caution">
    <text evidence="10">Lacks conserved residue(s) required for the propagation of feature annotation.</text>
</comment>
<feature type="site" description="Interaction with tRNA" evidence="10">
    <location>
        <position position="344"/>
    </location>
</feature>
<evidence type="ECO:0000256" key="7">
    <source>
        <dbReference type="ARBA" id="ARBA00022884"/>
    </source>
</evidence>
<feature type="binding site" evidence="10">
    <location>
        <begin position="14"/>
        <end position="21"/>
    </location>
    <ligand>
        <name>ATP</name>
        <dbReference type="ChEBI" id="CHEBI:30616"/>
    </ligand>
</feature>
<keyword evidence="4 10" id="KW-0819">tRNA processing</keyword>
<dbReference type="Gene3D" id="3.40.50.620">
    <property type="entry name" value="HUPs"/>
    <property type="match status" value="1"/>
</dbReference>
<dbReference type="HAMAP" id="MF_00144">
    <property type="entry name" value="tRNA_thiouridyl_MnmA"/>
    <property type="match status" value="1"/>
</dbReference>
<reference evidence="13" key="1">
    <citation type="submission" date="2017-09" db="EMBL/GenBank/DDBJ databases">
        <title>Depth-based differentiation of microbial function through sediment-hosted aquifers and enrichment of novel symbionts in the deep terrestrial subsurface.</title>
        <authorList>
            <person name="Probst A.J."/>
            <person name="Ladd B."/>
            <person name="Jarett J.K."/>
            <person name="Geller-Mcgrath D.E."/>
            <person name="Sieber C.M.K."/>
            <person name="Emerson J.B."/>
            <person name="Anantharaman K."/>
            <person name="Thomas B.C."/>
            <person name="Malmstrom R."/>
            <person name="Stieglmeier M."/>
            <person name="Klingl A."/>
            <person name="Woyke T."/>
            <person name="Ryan C.M."/>
            <person name="Banfield J.F."/>
        </authorList>
    </citation>
    <scope>NUCLEOTIDE SEQUENCE [LARGE SCALE GENOMIC DNA]</scope>
</reference>
<evidence type="ECO:0000256" key="9">
    <source>
        <dbReference type="ARBA" id="ARBA00051542"/>
    </source>
</evidence>
<evidence type="ECO:0000313" key="13">
    <source>
        <dbReference type="Proteomes" id="UP000228743"/>
    </source>
</evidence>
<dbReference type="GO" id="GO:0103016">
    <property type="term" value="F:tRNA-uridine 2-sulfurtransferase activity"/>
    <property type="evidence" value="ECO:0007669"/>
    <property type="project" value="UniProtKB-EC"/>
</dbReference>
<evidence type="ECO:0000256" key="3">
    <source>
        <dbReference type="ARBA" id="ARBA00022679"/>
    </source>
</evidence>
<dbReference type="InterPro" id="IPR023382">
    <property type="entry name" value="MnmA-like_central_sf"/>
</dbReference>
<evidence type="ECO:0000259" key="11">
    <source>
        <dbReference type="PROSITE" id="PS50206"/>
    </source>
</evidence>
<dbReference type="InterPro" id="IPR001763">
    <property type="entry name" value="Rhodanese-like_dom"/>
</dbReference>